<dbReference type="SUPFAM" id="SSF50969">
    <property type="entry name" value="YVTN repeat-like/Quinoprotein amine dehydrogenase"/>
    <property type="match status" value="1"/>
</dbReference>
<sequence>MRSSRFVLAAAAAAVSIALTAPAAYAGPGQHGGDEGHLIGTGEWGKVELVGQVTVHDAEEGLIADVAVDPDGDYAYLARWGGSDCAGPETGGQGSPDGGVYVIDISDLENPVEVGFIATHQDTLVGEGMQVVRFDTADFTGDVLVINHEQCGKNGKAGVSLWDVTDPLKPKKLSEHFGDITIDAARATPDVNQTHSAFLWQADGRAYLVATDDEEASDVDIFDVTNPKKPVLIGEFDLNEFGVSQPALGLTDSFLHDMVVKEIDGTFYMLLSYWDGGYVLLDVDDPANPVFVGDSDFAPVDPEVLAVLGYELIPEGNAHQAEFTMDNQFVIGTDEDFDAYRLVVNTDDGGVYNARAGELTTIEEAQEVTGTTVFVGKACPGDTVPAPPAEDGYIAVVERGECFFEEKIQTVLAAGGYDAVIIMNREGADACNAATVPSYDTDAIPVIFVGREAGYGLFDTAGFDIDACLQGNETVDAPISVGTVGDVVTDVGAVFDGWGYVHLFSVGDDMSLTEVDTFVIPEAMDPAFAEGYGDLSVHEVATDPLDSSLAYLSYYSGGLRAVQIQCTNPADPMTCELVEVGGYLDPDGNNFWGVETFVRDGRTYILASDRDSGLWIFVDP</sequence>
<evidence type="ECO:0000313" key="4">
    <source>
        <dbReference type="Proteomes" id="UP000777440"/>
    </source>
</evidence>
<dbReference type="Gene3D" id="3.50.30.30">
    <property type="match status" value="1"/>
</dbReference>
<keyword evidence="1" id="KW-0732">Signal</keyword>
<name>A0ABS7I432_9MICO</name>
<dbReference type="Pfam" id="PF02225">
    <property type="entry name" value="PA"/>
    <property type="match status" value="1"/>
</dbReference>
<feature type="signal peptide" evidence="1">
    <location>
        <begin position="1"/>
        <end position="26"/>
    </location>
</feature>
<keyword evidence="4" id="KW-1185">Reference proteome</keyword>
<gene>
    <name evidence="3" type="ORF">JNB61_17380</name>
</gene>
<dbReference type="InterPro" id="IPR011044">
    <property type="entry name" value="Quino_amine_DH_bsu"/>
</dbReference>
<dbReference type="EMBL" id="JAEUAX010000013">
    <property type="protein sequence ID" value="MBW9111545.1"/>
    <property type="molecule type" value="Genomic_DNA"/>
</dbReference>
<evidence type="ECO:0000313" key="3">
    <source>
        <dbReference type="EMBL" id="MBW9111545.1"/>
    </source>
</evidence>
<dbReference type="InterPro" id="IPR046450">
    <property type="entry name" value="PA_dom_sf"/>
</dbReference>
<proteinExistence type="predicted"/>
<accession>A0ABS7I432</accession>
<evidence type="ECO:0000259" key="2">
    <source>
        <dbReference type="Pfam" id="PF02225"/>
    </source>
</evidence>
<dbReference type="InterPro" id="IPR013211">
    <property type="entry name" value="LVIVD"/>
</dbReference>
<feature type="domain" description="PA" evidence="2">
    <location>
        <begin position="370"/>
        <end position="454"/>
    </location>
</feature>
<organism evidence="3 4">
    <name type="scientific">Microbacterium ureisolvens</name>
    <dbReference type="NCBI Taxonomy" id="2781186"/>
    <lineage>
        <taxon>Bacteria</taxon>
        <taxon>Bacillati</taxon>
        <taxon>Actinomycetota</taxon>
        <taxon>Actinomycetes</taxon>
        <taxon>Micrococcales</taxon>
        <taxon>Microbacteriaceae</taxon>
        <taxon>Microbacterium</taxon>
    </lineage>
</organism>
<reference evidence="3 4" key="1">
    <citation type="journal article" date="2021" name="MBio">
        <title>Poor Competitiveness of Bradyrhizobium in Pigeon Pea Root Colonization in Indian Soils.</title>
        <authorList>
            <person name="Chalasani D."/>
            <person name="Basu A."/>
            <person name="Pullabhotla S.V.S.R.N."/>
            <person name="Jorrin B."/>
            <person name="Neal A.L."/>
            <person name="Poole P.S."/>
            <person name="Podile A.R."/>
            <person name="Tkacz A."/>
        </authorList>
    </citation>
    <scope>NUCLEOTIDE SEQUENCE [LARGE SCALE GENOMIC DNA]</scope>
    <source>
        <strain evidence="3 4">HU12</strain>
    </source>
</reference>
<dbReference type="InterPro" id="IPR003137">
    <property type="entry name" value="PA_domain"/>
</dbReference>
<evidence type="ECO:0000256" key="1">
    <source>
        <dbReference type="SAM" id="SignalP"/>
    </source>
</evidence>
<dbReference type="RefSeq" id="WP_220340460.1">
    <property type="nucleotide sequence ID" value="NZ_JAEUAX010000013.1"/>
</dbReference>
<dbReference type="SUPFAM" id="SSF52025">
    <property type="entry name" value="PA domain"/>
    <property type="match status" value="1"/>
</dbReference>
<feature type="chain" id="PRO_5046859198" description="PA domain-containing protein" evidence="1">
    <location>
        <begin position="27"/>
        <end position="620"/>
    </location>
</feature>
<protein>
    <recommendedName>
        <fullName evidence="2">PA domain-containing protein</fullName>
    </recommendedName>
</protein>
<dbReference type="CDD" id="cd00538">
    <property type="entry name" value="PA"/>
    <property type="match status" value="1"/>
</dbReference>
<dbReference type="Proteomes" id="UP000777440">
    <property type="component" value="Unassembled WGS sequence"/>
</dbReference>
<dbReference type="Pfam" id="PF08309">
    <property type="entry name" value="LVIVD"/>
    <property type="match status" value="1"/>
</dbReference>
<comment type="caution">
    <text evidence="3">The sequence shown here is derived from an EMBL/GenBank/DDBJ whole genome shotgun (WGS) entry which is preliminary data.</text>
</comment>